<evidence type="ECO:0000313" key="4">
    <source>
        <dbReference type="Proteomes" id="UP001500469"/>
    </source>
</evidence>
<feature type="chain" id="PRO_5046927919" description="TonB-dependent SusC/RagA subfamily outer membrane receptor" evidence="2">
    <location>
        <begin position="19"/>
        <end position="234"/>
    </location>
</feature>
<dbReference type="InterPro" id="IPR025961">
    <property type="entry name" value="Metal_resist"/>
</dbReference>
<dbReference type="Gene3D" id="1.20.120.1490">
    <property type="match status" value="1"/>
</dbReference>
<dbReference type="Proteomes" id="UP001500469">
    <property type="component" value="Unassembled WGS sequence"/>
</dbReference>
<evidence type="ECO:0000313" key="3">
    <source>
        <dbReference type="EMBL" id="GAA0880466.1"/>
    </source>
</evidence>
<keyword evidence="1" id="KW-0998">Cell outer membrane</keyword>
<dbReference type="PROSITE" id="PS52016">
    <property type="entry name" value="TONB_DEPENDENT_REC_3"/>
    <property type="match status" value="1"/>
</dbReference>
<evidence type="ECO:0008006" key="5">
    <source>
        <dbReference type="Google" id="ProtNLM"/>
    </source>
</evidence>
<name>A0ABP3YGC0_9BACT</name>
<dbReference type="RefSeq" id="WP_343853846.1">
    <property type="nucleotide sequence ID" value="NZ_BAAAFI010000044.1"/>
</dbReference>
<reference evidence="4" key="1">
    <citation type="journal article" date="2019" name="Int. J. Syst. Evol. Microbiol.">
        <title>The Global Catalogue of Microorganisms (GCM) 10K type strain sequencing project: providing services to taxonomists for standard genome sequencing and annotation.</title>
        <authorList>
            <consortium name="The Broad Institute Genomics Platform"/>
            <consortium name="The Broad Institute Genome Sequencing Center for Infectious Disease"/>
            <person name="Wu L."/>
            <person name="Ma J."/>
        </authorList>
    </citation>
    <scope>NUCLEOTIDE SEQUENCE [LARGE SCALE GENOMIC DNA]</scope>
    <source>
        <strain evidence="4">JCM 16112</strain>
    </source>
</reference>
<comment type="subcellular location">
    <subcellularLocation>
        <location evidence="1">Cell outer membrane</location>
        <topology evidence="1">Multi-pass membrane protein</topology>
    </subcellularLocation>
</comment>
<keyword evidence="4" id="KW-1185">Reference proteome</keyword>
<comment type="similarity">
    <text evidence="1">Belongs to the TonB-dependent receptor family.</text>
</comment>
<comment type="caution">
    <text evidence="3">The sequence shown here is derived from an EMBL/GenBank/DDBJ whole genome shotgun (WGS) entry which is preliminary data.</text>
</comment>
<accession>A0ABP3YGC0</accession>
<keyword evidence="1" id="KW-1134">Transmembrane beta strand</keyword>
<organism evidence="3 4">
    <name type="scientific">Algoriphagus jejuensis</name>
    <dbReference type="NCBI Taxonomy" id="419934"/>
    <lineage>
        <taxon>Bacteria</taxon>
        <taxon>Pseudomonadati</taxon>
        <taxon>Bacteroidota</taxon>
        <taxon>Cytophagia</taxon>
        <taxon>Cytophagales</taxon>
        <taxon>Cyclobacteriaceae</taxon>
        <taxon>Algoriphagus</taxon>
    </lineage>
</organism>
<protein>
    <recommendedName>
        <fullName evidence="5">TonB-dependent SusC/RagA subfamily outer membrane receptor</fullName>
    </recommendedName>
</protein>
<dbReference type="EMBL" id="BAAAFI010000044">
    <property type="protein sequence ID" value="GAA0880466.1"/>
    <property type="molecule type" value="Genomic_DNA"/>
</dbReference>
<dbReference type="Pfam" id="PF13801">
    <property type="entry name" value="Metal_resist"/>
    <property type="match status" value="1"/>
</dbReference>
<keyword evidence="2" id="KW-0732">Signal</keyword>
<evidence type="ECO:0000256" key="1">
    <source>
        <dbReference type="PROSITE-ProRule" id="PRU01360"/>
    </source>
</evidence>
<sequence>MKKTLFLLFFLTASLTQAQDIFKMRIYSTDNLMESRDDIELSDAQVAKIKKLHADNAGTFSTLKWDLDDATSKLKKMLDQSKIDQAAVSKQMDEVLRLENQMKKTQLSTMVSIKNELTAEQITKLQQRGIAVVGGASSLYGNQVQVISGSGTATVQGVATSTSPKIAVSVAGNGAQPIFYIETKSGLKKVATLENIEPKDIESMSVFKGEEAIKKYGQEGENGVIVVKLKNMPD</sequence>
<proteinExistence type="inferred from homology"/>
<keyword evidence="1" id="KW-0472">Membrane</keyword>
<keyword evidence="1" id="KW-0812">Transmembrane</keyword>
<evidence type="ECO:0000256" key="2">
    <source>
        <dbReference type="SAM" id="SignalP"/>
    </source>
</evidence>
<keyword evidence="1" id="KW-0813">Transport</keyword>
<feature type="signal peptide" evidence="2">
    <location>
        <begin position="1"/>
        <end position="18"/>
    </location>
</feature>
<dbReference type="InterPro" id="IPR039426">
    <property type="entry name" value="TonB-dep_rcpt-like"/>
</dbReference>
<gene>
    <name evidence="3" type="ORF">GCM10009119_34360</name>
</gene>